<keyword evidence="3" id="KW-0805">Transcription regulation</keyword>
<gene>
    <name evidence="10" type="ORF">H8F01_19830</name>
</gene>
<protein>
    <submittedName>
        <fullName evidence="10">Response regulator transcription factor</fullName>
    </submittedName>
</protein>
<dbReference type="Proteomes" id="UP000515873">
    <property type="component" value="Chromosome"/>
</dbReference>
<dbReference type="SMART" id="SM00448">
    <property type="entry name" value="REC"/>
    <property type="match status" value="1"/>
</dbReference>
<feature type="domain" description="Response regulatory" evidence="8">
    <location>
        <begin position="14"/>
        <end position="128"/>
    </location>
</feature>
<accession>A0A7G8Q3B2</accession>
<dbReference type="Gene3D" id="3.40.50.2300">
    <property type="match status" value="1"/>
</dbReference>
<evidence type="ECO:0000256" key="3">
    <source>
        <dbReference type="ARBA" id="ARBA00023015"/>
    </source>
</evidence>
<dbReference type="SMART" id="SM00862">
    <property type="entry name" value="Trans_reg_C"/>
    <property type="match status" value="1"/>
</dbReference>
<dbReference type="GO" id="GO:0032993">
    <property type="term" value="C:protein-DNA complex"/>
    <property type="evidence" value="ECO:0007669"/>
    <property type="project" value="TreeGrafter"/>
</dbReference>
<dbReference type="PROSITE" id="PS50110">
    <property type="entry name" value="RESPONSE_REGULATORY"/>
    <property type="match status" value="1"/>
</dbReference>
<dbReference type="PROSITE" id="PS51755">
    <property type="entry name" value="OMPR_PHOB"/>
    <property type="match status" value="1"/>
</dbReference>
<keyword evidence="4 7" id="KW-0238">DNA-binding</keyword>
<feature type="DNA-binding region" description="OmpR/PhoB-type" evidence="7">
    <location>
        <begin position="139"/>
        <end position="239"/>
    </location>
</feature>
<evidence type="ECO:0000256" key="4">
    <source>
        <dbReference type="ARBA" id="ARBA00023125"/>
    </source>
</evidence>
<keyword evidence="5" id="KW-0804">Transcription</keyword>
<dbReference type="KEGG" id="dtl:H8F01_19830"/>
<dbReference type="CDD" id="cd00383">
    <property type="entry name" value="trans_reg_C"/>
    <property type="match status" value="1"/>
</dbReference>
<dbReference type="AlphaFoldDB" id="A0A7G8Q3B2"/>
<sequence length="241" mass="26643">MSEPLQTAPNRTWRIAVLEDDTQLRECILLPGLRYFGFQVTGSGNAAELYRNMLAASYDIVVLDIGLPGEDGISILKHLRSMSNIGVVMLTANADVNDQLESLREGADAFLKKPVDIHILAATLHSLARRLAPADAAVSTSVACGKWRLDTEDWCLVTPAGQPLPLSAPERCVLSLLMRESDEPVSRERLIAALTSDIYDFDPHRLEMMIYRLRRKVLSAAGLTLPLLTARGRGYLFRRDG</sequence>
<dbReference type="InterPro" id="IPR001789">
    <property type="entry name" value="Sig_transdc_resp-reg_receiver"/>
</dbReference>
<keyword evidence="2" id="KW-0902">Two-component regulatory system</keyword>
<evidence type="ECO:0000256" key="2">
    <source>
        <dbReference type="ARBA" id="ARBA00023012"/>
    </source>
</evidence>
<dbReference type="Pfam" id="PF00072">
    <property type="entry name" value="Response_reg"/>
    <property type="match status" value="1"/>
</dbReference>
<reference evidence="10 11" key="1">
    <citation type="submission" date="2020-08" db="EMBL/GenBank/DDBJ databases">
        <title>Dyella sp. G9 isolated from forest soil.</title>
        <authorList>
            <person name="Fu J."/>
            <person name="Qiu L."/>
        </authorList>
    </citation>
    <scope>NUCLEOTIDE SEQUENCE [LARGE SCALE GENOMIC DNA]</scope>
    <source>
        <strain evidence="10 11">G9</strain>
    </source>
</reference>
<keyword evidence="1 6" id="KW-0597">Phosphoprotein</keyword>
<evidence type="ECO:0000313" key="10">
    <source>
        <dbReference type="EMBL" id="QNK01270.1"/>
    </source>
</evidence>
<dbReference type="GO" id="GO:0005829">
    <property type="term" value="C:cytosol"/>
    <property type="evidence" value="ECO:0007669"/>
    <property type="project" value="TreeGrafter"/>
</dbReference>
<dbReference type="EMBL" id="CP060412">
    <property type="protein sequence ID" value="QNK01270.1"/>
    <property type="molecule type" value="Genomic_DNA"/>
</dbReference>
<evidence type="ECO:0000256" key="7">
    <source>
        <dbReference type="PROSITE-ProRule" id="PRU01091"/>
    </source>
</evidence>
<name>A0A7G8Q3B2_9GAMM</name>
<dbReference type="SUPFAM" id="SSF52172">
    <property type="entry name" value="CheY-like"/>
    <property type="match status" value="1"/>
</dbReference>
<evidence type="ECO:0000259" key="8">
    <source>
        <dbReference type="PROSITE" id="PS50110"/>
    </source>
</evidence>
<evidence type="ECO:0000313" key="11">
    <source>
        <dbReference type="Proteomes" id="UP000515873"/>
    </source>
</evidence>
<dbReference type="InterPro" id="IPR011006">
    <property type="entry name" value="CheY-like_superfamily"/>
</dbReference>
<evidence type="ECO:0000256" key="6">
    <source>
        <dbReference type="PROSITE-ProRule" id="PRU00169"/>
    </source>
</evidence>
<organism evidence="10 11">
    <name type="scientific">Dyella telluris</name>
    <dbReference type="NCBI Taxonomy" id="2763498"/>
    <lineage>
        <taxon>Bacteria</taxon>
        <taxon>Pseudomonadati</taxon>
        <taxon>Pseudomonadota</taxon>
        <taxon>Gammaproteobacteria</taxon>
        <taxon>Lysobacterales</taxon>
        <taxon>Rhodanobacteraceae</taxon>
        <taxon>Dyella</taxon>
    </lineage>
</organism>
<dbReference type="PANTHER" id="PTHR48111">
    <property type="entry name" value="REGULATOR OF RPOS"/>
    <property type="match status" value="1"/>
</dbReference>
<evidence type="ECO:0000259" key="9">
    <source>
        <dbReference type="PROSITE" id="PS51755"/>
    </source>
</evidence>
<proteinExistence type="predicted"/>
<feature type="domain" description="OmpR/PhoB-type" evidence="9">
    <location>
        <begin position="139"/>
        <end position="239"/>
    </location>
</feature>
<dbReference type="GO" id="GO:0006355">
    <property type="term" value="P:regulation of DNA-templated transcription"/>
    <property type="evidence" value="ECO:0007669"/>
    <property type="project" value="InterPro"/>
</dbReference>
<dbReference type="InterPro" id="IPR039420">
    <property type="entry name" value="WalR-like"/>
</dbReference>
<evidence type="ECO:0000256" key="1">
    <source>
        <dbReference type="ARBA" id="ARBA00022553"/>
    </source>
</evidence>
<dbReference type="InterPro" id="IPR036388">
    <property type="entry name" value="WH-like_DNA-bd_sf"/>
</dbReference>
<feature type="modified residue" description="4-aspartylphosphate" evidence="6">
    <location>
        <position position="64"/>
    </location>
</feature>
<dbReference type="InterPro" id="IPR016032">
    <property type="entry name" value="Sig_transdc_resp-reg_C-effctor"/>
</dbReference>
<dbReference type="RefSeq" id="WP_187056732.1">
    <property type="nucleotide sequence ID" value="NZ_CP060412.1"/>
</dbReference>
<dbReference type="PANTHER" id="PTHR48111:SF1">
    <property type="entry name" value="TWO-COMPONENT RESPONSE REGULATOR ORR33"/>
    <property type="match status" value="1"/>
</dbReference>
<dbReference type="Gene3D" id="1.10.10.10">
    <property type="entry name" value="Winged helix-like DNA-binding domain superfamily/Winged helix DNA-binding domain"/>
    <property type="match status" value="1"/>
</dbReference>
<keyword evidence="11" id="KW-1185">Reference proteome</keyword>
<dbReference type="GO" id="GO:0000156">
    <property type="term" value="F:phosphorelay response regulator activity"/>
    <property type="evidence" value="ECO:0007669"/>
    <property type="project" value="TreeGrafter"/>
</dbReference>
<evidence type="ECO:0000256" key="5">
    <source>
        <dbReference type="ARBA" id="ARBA00023163"/>
    </source>
</evidence>
<dbReference type="Pfam" id="PF00486">
    <property type="entry name" value="Trans_reg_C"/>
    <property type="match status" value="1"/>
</dbReference>
<dbReference type="GO" id="GO:0000976">
    <property type="term" value="F:transcription cis-regulatory region binding"/>
    <property type="evidence" value="ECO:0007669"/>
    <property type="project" value="TreeGrafter"/>
</dbReference>
<dbReference type="InterPro" id="IPR001867">
    <property type="entry name" value="OmpR/PhoB-type_DNA-bd"/>
</dbReference>
<dbReference type="SUPFAM" id="SSF46894">
    <property type="entry name" value="C-terminal effector domain of the bipartite response regulators"/>
    <property type="match status" value="1"/>
</dbReference>